<accession>D1PU07</accession>
<organism evidence="3 4">
    <name type="scientific">Hallella bergensis DSM 17361</name>
    <dbReference type="NCBI Taxonomy" id="585502"/>
    <lineage>
        <taxon>Bacteria</taxon>
        <taxon>Pseudomonadati</taxon>
        <taxon>Bacteroidota</taxon>
        <taxon>Bacteroidia</taxon>
        <taxon>Bacteroidales</taxon>
        <taxon>Prevotellaceae</taxon>
        <taxon>Hallella</taxon>
    </lineage>
</organism>
<dbReference type="eggNOG" id="COG0526">
    <property type="taxonomic scope" value="Bacteria"/>
</dbReference>
<dbReference type="SUPFAM" id="SSF52833">
    <property type="entry name" value="Thioredoxin-like"/>
    <property type="match status" value="1"/>
</dbReference>
<reference evidence="3 4" key="1">
    <citation type="submission" date="2009-10" db="EMBL/GenBank/DDBJ databases">
        <authorList>
            <person name="Qin X."/>
            <person name="Bachman B."/>
            <person name="Battles P."/>
            <person name="Bell A."/>
            <person name="Bess C."/>
            <person name="Bickham C."/>
            <person name="Chaboub L."/>
            <person name="Chen D."/>
            <person name="Coyle M."/>
            <person name="Deiros D.R."/>
            <person name="Dinh H."/>
            <person name="Forbes L."/>
            <person name="Fowler G."/>
            <person name="Francisco L."/>
            <person name="Fu Q."/>
            <person name="Gubbala S."/>
            <person name="Hale W."/>
            <person name="Han Y."/>
            <person name="Hemphill L."/>
            <person name="Highlander S.K."/>
            <person name="Hirani K."/>
            <person name="Hogues M."/>
            <person name="Jackson L."/>
            <person name="Jakkamsetti A."/>
            <person name="Javaid M."/>
            <person name="Jiang H."/>
            <person name="Korchina V."/>
            <person name="Kovar C."/>
            <person name="Lara F."/>
            <person name="Lee S."/>
            <person name="Mata R."/>
            <person name="Mathew T."/>
            <person name="Moen C."/>
            <person name="Morales K."/>
            <person name="Munidasa M."/>
            <person name="Nazareth L."/>
            <person name="Ngo R."/>
            <person name="Nguyen L."/>
            <person name="Okwuonu G."/>
            <person name="Ongeri F."/>
            <person name="Patil S."/>
            <person name="Petrosino J."/>
            <person name="Pham C."/>
            <person name="Pham P."/>
            <person name="Pu L.-L."/>
            <person name="Puazo M."/>
            <person name="Raj R."/>
            <person name="Reid J."/>
            <person name="Rouhana J."/>
            <person name="Saada N."/>
            <person name="Shang Y."/>
            <person name="Simmons D."/>
            <person name="Thornton R."/>
            <person name="Warren J."/>
            <person name="Weissenberger G."/>
            <person name="Zhang J."/>
            <person name="Zhang L."/>
            <person name="Zhou C."/>
            <person name="Zhu D."/>
            <person name="Muzny D."/>
            <person name="Worley K."/>
            <person name="Gibbs R."/>
        </authorList>
    </citation>
    <scope>NUCLEOTIDE SEQUENCE [LARGE SCALE GENOMIC DNA]</scope>
    <source>
        <strain evidence="3 4">DSM 17361</strain>
    </source>
</reference>
<dbReference type="Pfam" id="PF00578">
    <property type="entry name" value="AhpC-TSA"/>
    <property type="match status" value="1"/>
</dbReference>
<name>D1PU07_9BACT</name>
<keyword evidence="3" id="KW-0560">Oxidoreductase</keyword>
<dbReference type="PANTHER" id="PTHR42852">
    <property type="entry name" value="THIOL:DISULFIDE INTERCHANGE PROTEIN DSBE"/>
    <property type="match status" value="1"/>
</dbReference>
<dbReference type="InterPro" id="IPR036249">
    <property type="entry name" value="Thioredoxin-like_sf"/>
</dbReference>
<dbReference type="RefSeq" id="WP_007174790.1">
    <property type="nucleotide sequence ID" value="NZ_GG704782.1"/>
</dbReference>
<evidence type="ECO:0000313" key="3">
    <source>
        <dbReference type="EMBL" id="EFA45109.1"/>
    </source>
</evidence>
<dbReference type="GO" id="GO:0004601">
    <property type="term" value="F:peroxidase activity"/>
    <property type="evidence" value="ECO:0007669"/>
    <property type="project" value="UniProtKB-KW"/>
</dbReference>
<feature type="domain" description="DUF4369" evidence="2">
    <location>
        <begin position="25"/>
        <end position="115"/>
    </location>
</feature>
<keyword evidence="4" id="KW-1185">Reference proteome</keyword>
<dbReference type="InterPro" id="IPR025380">
    <property type="entry name" value="DUF4369"/>
</dbReference>
<dbReference type="InterPro" id="IPR000866">
    <property type="entry name" value="AhpC/TSA"/>
</dbReference>
<dbReference type="PROSITE" id="PS51257">
    <property type="entry name" value="PROKAR_LIPOPROTEIN"/>
    <property type="match status" value="1"/>
</dbReference>
<sequence>MHKQLLFSLVTMLSLVSCGVDSKHFKMEGRILNMNQGEFYVYDDQGFISGIDTIKIEGGRFVYEMECERPTTVMLVFPNFSEQPIFAESHESVTIKGDASHLKVLSVKGTKTNERMTEFRQQISNASPPEIKKHASQLIEDHPESPIAPYLLKKYFVNTAKPDFREASRLAKIIMEKQPGNLRLARQSQMIENLNKAKVGSPLPTFTAYDLRGRLVSSSDLSNGLAVICAWASWSYESTSQLRSIQRIQKKSKGRLKAVSISVDASRKDCKDVIDRDSIAWPNVCDGKLFESKTLLQLGMTSIPDNILIKNGKIIARGLSTSDLEDTIEKNL</sequence>
<dbReference type="OrthoDB" id="637389at2"/>
<dbReference type="AlphaFoldDB" id="D1PU07"/>
<comment type="caution">
    <text evidence="3">The sequence shown here is derived from an EMBL/GenBank/DDBJ whole genome shotgun (WGS) entry which is preliminary data.</text>
</comment>
<dbReference type="HOGENOM" id="CLU_042529_1_0_10"/>
<evidence type="ECO:0000313" key="4">
    <source>
        <dbReference type="Proteomes" id="UP000003160"/>
    </source>
</evidence>
<evidence type="ECO:0000259" key="1">
    <source>
        <dbReference type="Pfam" id="PF00578"/>
    </source>
</evidence>
<dbReference type="PANTHER" id="PTHR42852:SF13">
    <property type="entry name" value="PROTEIN DIPZ"/>
    <property type="match status" value="1"/>
</dbReference>
<protein>
    <submittedName>
        <fullName evidence="3">Antioxidant, AhpC/TSA family</fullName>
        <ecNumber evidence="3">1.11.1.15</ecNumber>
    </submittedName>
</protein>
<dbReference type="Proteomes" id="UP000003160">
    <property type="component" value="Unassembled WGS sequence"/>
</dbReference>
<dbReference type="EC" id="1.11.1.15" evidence="3"/>
<feature type="domain" description="Alkyl hydroperoxide reductase subunit C/ Thiol specific antioxidant" evidence="1">
    <location>
        <begin position="199"/>
        <end position="315"/>
    </location>
</feature>
<dbReference type="Gene3D" id="3.40.30.10">
    <property type="entry name" value="Glutaredoxin"/>
    <property type="match status" value="1"/>
</dbReference>
<dbReference type="EMBL" id="ACKS01000022">
    <property type="protein sequence ID" value="EFA45109.1"/>
    <property type="molecule type" value="Genomic_DNA"/>
</dbReference>
<dbReference type="Pfam" id="PF14289">
    <property type="entry name" value="DUF4369"/>
    <property type="match status" value="1"/>
</dbReference>
<dbReference type="InterPro" id="IPR050553">
    <property type="entry name" value="Thioredoxin_ResA/DsbE_sf"/>
</dbReference>
<keyword evidence="3" id="KW-0575">Peroxidase</keyword>
<proteinExistence type="predicted"/>
<evidence type="ECO:0000259" key="2">
    <source>
        <dbReference type="Pfam" id="PF14289"/>
    </source>
</evidence>
<gene>
    <name evidence="3" type="ORF">HMPREF0645_0442</name>
</gene>